<comment type="caution">
    <text evidence="2">The sequence shown here is derived from an EMBL/GenBank/DDBJ whole genome shotgun (WGS) entry which is preliminary data.</text>
</comment>
<accession>A0A2M9BKY8</accession>
<feature type="transmembrane region" description="Helical" evidence="1">
    <location>
        <begin position="51"/>
        <end position="71"/>
    </location>
</feature>
<name>A0A2M9BKY8_9BACT</name>
<dbReference type="RefSeq" id="WP_100334374.1">
    <property type="nucleotide sequence ID" value="NZ_PGFA01000001.1"/>
</dbReference>
<keyword evidence="1" id="KW-0812">Transmembrane</keyword>
<evidence type="ECO:0000313" key="2">
    <source>
        <dbReference type="EMBL" id="PJJ58614.1"/>
    </source>
</evidence>
<gene>
    <name evidence="2" type="ORF">CLV45_0024</name>
</gene>
<sequence>MQKSRAWLDKNGTKLLLSVSLLLLVSGMVGQWRGMHSVVLADGNNPGQVKIAPVGLLYGCAAVLLALLALVKREPGPGPPLA</sequence>
<dbReference type="AlphaFoldDB" id="A0A2M9BKY8"/>
<dbReference type="EMBL" id="PGFA01000001">
    <property type="protein sequence ID" value="PJJ58614.1"/>
    <property type="molecule type" value="Genomic_DNA"/>
</dbReference>
<proteinExistence type="predicted"/>
<keyword evidence="1" id="KW-1133">Transmembrane helix</keyword>
<keyword evidence="1" id="KW-0472">Membrane</keyword>
<dbReference type="Proteomes" id="UP000228535">
    <property type="component" value="Unassembled WGS sequence"/>
</dbReference>
<evidence type="ECO:0000313" key="3">
    <source>
        <dbReference type="Proteomes" id="UP000228535"/>
    </source>
</evidence>
<reference evidence="2 3" key="1">
    <citation type="submission" date="2017-11" db="EMBL/GenBank/DDBJ databases">
        <title>Genomic Encyclopedia of Archaeal and Bacterial Type Strains, Phase II (KMG-II): From Individual Species to Whole Genera.</title>
        <authorList>
            <person name="Goeker M."/>
        </authorList>
    </citation>
    <scope>NUCLEOTIDE SEQUENCE [LARGE SCALE GENOMIC DNA]</scope>
    <source>
        <strain evidence="2 3">DSM 11115</strain>
    </source>
</reference>
<keyword evidence="3" id="KW-1185">Reference proteome</keyword>
<evidence type="ECO:0000256" key="1">
    <source>
        <dbReference type="SAM" id="Phobius"/>
    </source>
</evidence>
<protein>
    <submittedName>
        <fullName evidence="2">Uncharacterized protein</fullName>
    </submittedName>
</protein>
<organism evidence="2 3">
    <name type="scientific">Hymenobacter chitinivorans DSM 11115</name>
    <dbReference type="NCBI Taxonomy" id="1121954"/>
    <lineage>
        <taxon>Bacteria</taxon>
        <taxon>Pseudomonadati</taxon>
        <taxon>Bacteroidota</taxon>
        <taxon>Cytophagia</taxon>
        <taxon>Cytophagales</taxon>
        <taxon>Hymenobacteraceae</taxon>
        <taxon>Hymenobacter</taxon>
    </lineage>
</organism>